<reference evidence="1" key="1">
    <citation type="submission" date="2022-08" db="EMBL/GenBank/DDBJ databases">
        <title>Genome Sequence of Pycnoporus sanguineus.</title>
        <authorList>
            <person name="Buettner E."/>
        </authorList>
    </citation>
    <scope>NUCLEOTIDE SEQUENCE</scope>
    <source>
        <strain evidence="1">CG-C14</strain>
    </source>
</reference>
<dbReference type="Proteomes" id="UP001144978">
    <property type="component" value="Unassembled WGS sequence"/>
</dbReference>
<evidence type="ECO:0000313" key="2">
    <source>
        <dbReference type="Proteomes" id="UP001144978"/>
    </source>
</evidence>
<name>A0ACC1Q0N4_9APHY</name>
<gene>
    <name evidence="1" type="ORF">NUW54_g4554</name>
</gene>
<keyword evidence="2" id="KW-1185">Reference proteome</keyword>
<accession>A0ACC1Q0N4</accession>
<sequence>MGILANHAPTIEPLRPGVVEVIEAGNQSKKWFVSGGFATVHPNNKLTINAVEAAPLEAFSAEAVRANLQEALRVAAGNGPEEDKVEARIEADVYEALQHALANRYPSNAQNKLADPGLAVVMRTPASWHDRSLLEDDPFASEFFIRQTYVGPSESRRRNDWCKQLAKDIKKTPELQAIADRWTAYAFAPEGVTPALQLFANGKGKNAVDLTEVFVRFYWAWYKDETGVAALKIVNDARKVRGYAYRLPNIPAWIHVRGTPRDPLESHTAGETVEGNAGTCTNAEGVATSVYTEASSLTWLKDFDNLDSGVDARVASTEAASLVDNGTGAIDGIPISSQGSCVVSLHHLATAPHPSTASTEPSRTEKQVETDPSTPPASQPHSAVPAGVSNSGQPAETRRARKEKKKPTERAAVPLRRAVPRTATNTQRLSLLAEEEARYHVNMKRNRDDDVDFRAMLPTSFAEDAPPRERDSHRRKKSKNVATHSFLANPVDPAAPLPSTGVTIPVPQKLTASVSTPVAFSETAGAEAPEAAGFPPTASTGKRGKKVKSSTARKKLRTSEPSRPAKRRRGLDDAVDPIGSLNIAMTLQRPITTKPANDVPGTTPDVPSGATSTEQTLGRRTRNQTHSLPAPVSRTPVIVTRQVAKLPPKMSVRKRLADIPARATSAAALGIPSDLPEADRIVQHAARAASLILENQTEMVDEWTEDKDDQEIPPSSDDEEDIPLSAVVVRKRPDRQASSVSTVLPLPPQPSSTLAASLVTPPSVPDSRTIHGRVRTAQPIPTPFIPKLPLTVRPTIWAEEVCEAFDWFRSYQGGVYFNNDMVKGYLLSAYSSSRDTYARDGRLIISHGGGRAESVHSNHGQSTILEADDQRAEDKSVRALLQTYRMKRPLVLIIDDRYALFPYDLATKGYTYVVLGFYHIAHAWAERESSSNGRGSVVRWKFAFEWCERQPAPWWIPSASADANTACDHQVASGVDPLTYVCPVCMKASPVVYEACGMCLQPTCIAFWRQGDGTAPPEDLVYHSAFLNSFLQCEHEPLEGLEPLPPATEASDGVITSRRFCKGWHCKKCGRLSSRYKWEHWECQRCGTILQISGKTRSPKEFWGQTNPGGFYHHRLADDSGIIVTPLQKARAGDGFSDYHVYILPENRGRIYLITGNPLINRIADEIFAEYQEQAHSGELRFRRWPLRSHMCRGTLLTNYFSQNTGEPYQYVGGTANTVPFESAPSAVVKARSLIQDRMASVIQAEREQYKFNEVLSAAYMEKQKMAFHSDAERGLGPRVASLSLGSSAHMHFRLLKKYRTDKGSGSNVNALTLFLRHGDVLIMDGAEIQEYYEHTVVPLNFRIAATARYIGAA</sequence>
<evidence type="ECO:0000313" key="1">
    <source>
        <dbReference type="EMBL" id="KAJ3004969.1"/>
    </source>
</evidence>
<protein>
    <submittedName>
        <fullName evidence="1">Uncharacterized protein</fullName>
    </submittedName>
</protein>
<organism evidence="1 2">
    <name type="scientific">Trametes sanguinea</name>
    <dbReference type="NCBI Taxonomy" id="158606"/>
    <lineage>
        <taxon>Eukaryota</taxon>
        <taxon>Fungi</taxon>
        <taxon>Dikarya</taxon>
        <taxon>Basidiomycota</taxon>
        <taxon>Agaricomycotina</taxon>
        <taxon>Agaricomycetes</taxon>
        <taxon>Polyporales</taxon>
        <taxon>Polyporaceae</taxon>
        <taxon>Trametes</taxon>
    </lineage>
</organism>
<comment type="caution">
    <text evidence="1">The sequence shown here is derived from an EMBL/GenBank/DDBJ whole genome shotgun (WGS) entry which is preliminary data.</text>
</comment>
<proteinExistence type="predicted"/>
<dbReference type="EMBL" id="JANSHE010001053">
    <property type="protein sequence ID" value="KAJ3004969.1"/>
    <property type="molecule type" value="Genomic_DNA"/>
</dbReference>